<evidence type="ECO:0000313" key="3">
    <source>
        <dbReference type="EMBL" id="RZO27443.1"/>
    </source>
</evidence>
<name>A0A520N1W3_9GAMM</name>
<dbReference type="PANTHER" id="PTHR34138:SF1">
    <property type="entry name" value="CELL SHAPE-DETERMINING PROTEIN MREC"/>
    <property type="match status" value="1"/>
</dbReference>
<dbReference type="InterPro" id="IPR042175">
    <property type="entry name" value="Cell/Rod_MreC_2"/>
</dbReference>
<feature type="transmembrane region" description="Helical" evidence="1">
    <location>
        <begin position="12"/>
        <end position="34"/>
    </location>
</feature>
<keyword evidence="1" id="KW-0812">Transmembrane</keyword>
<keyword evidence="1" id="KW-0472">Membrane</keyword>
<dbReference type="Gene3D" id="2.40.10.350">
    <property type="entry name" value="Rod shape-determining protein MreC, domain 2"/>
    <property type="match status" value="1"/>
</dbReference>
<proteinExistence type="predicted"/>
<evidence type="ECO:0000259" key="2">
    <source>
        <dbReference type="Pfam" id="PF04085"/>
    </source>
</evidence>
<dbReference type="GO" id="GO:0008360">
    <property type="term" value="P:regulation of cell shape"/>
    <property type="evidence" value="ECO:0007669"/>
    <property type="project" value="InterPro"/>
</dbReference>
<feature type="domain" description="Rod shape-determining protein MreC beta-barrel core" evidence="2">
    <location>
        <begin position="155"/>
        <end position="266"/>
    </location>
</feature>
<gene>
    <name evidence="3" type="ORF">EVA95_00345</name>
</gene>
<dbReference type="GO" id="GO:0005886">
    <property type="term" value="C:plasma membrane"/>
    <property type="evidence" value="ECO:0007669"/>
    <property type="project" value="TreeGrafter"/>
</dbReference>
<reference evidence="3 4" key="1">
    <citation type="submission" date="2019-02" db="EMBL/GenBank/DDBJ databases">
        <title>Prokaryotic population dynamics and viral predation in marine succession experiment using metagenomics: the confinement effect.</title>
        <authorList>
            <person name="Haro-Moreno J.M."/>
            <person name="Rodriguez-Valera F."/>
            <person name="Lopez-Perez M."/>
        </authorList>
    </citation>
    <scope>NUCLEOTIDE SEQUENCE [LARGE SCALE GENOMIC DNA]</scope>
    <source>
        <strain evidence="3">MED-G162</strain>
    </source>
</reference>
<protein>
    <submittedName>
        <fullName evidence="3">Rod shape-determining protein MreC</fullName>
    </submittedName>
</protein>
<accession>A0A520N1W3</accession>
<evidence type="ECO:0000313" key="4">
    <source>
        <dbReference type="Proteomes" id="UP000319384"/>
    </source>
</evidence>
<organism evidence="3 4">
    <name type="scientific">SAR86 cluster bacterium</name>
    <dbReference type="NCBI Taxonomy" id="2030880"/>
    <lineage>
        <taxon>Bacteria</taxon>
        <taxon>Pseudomonadati</taxon>
        <taxon>Pseudomonadota</taxon>
        <taxon>Gammaproteobacteria</taxon>
        <taxon>SAR86 cluster</taxon>
    </lineage>
</organism>
<dbReference type="InterPro" id="IPR055342">
    <property type="entry name" value="MreC_beta-barrel_core"/>
</dbReference>
<dbReference type="EMBL" id="SHBH01000002">
    <property type="protein sequence ID" value="RZO27443.1"/>
    <property type="molecule type" value="Genomic_DNA"/>
</dbReference>
<evidence type="ECO:0000256" key="1">
    <source>
        <dbReference type="SAM" id="Phobius"/>
    </source>
</evidence>
<dbReference type="Pfam" id="PF04085">
    <property type="entry name" value="MreC"/>
    <property type="match status" value="1"/>
</dbReference>
<keyword evidence="1" id="KW-1133">Transmembrane helix</keyword>
<dbReference type="PANTHER" id="PTHR34138">
    <property type="entry name" value="CELL SHAPE-DETERMINING PROTEIN MREC"/>
    <property type="match status" value="1"/>
</dbReference>
<sequence>MARISPTFSKKISFSLFIILSTCIIIFDITSSSFQDIRNSFKSFKISSAYVIKTISIEPISSIKQKLKSKNNLIKENKYLKDALEKSYIDNYLLSRENSFFKDHEMINDSFISSEYNFFYKIAQLKSLDPNMYKCCDKHRMFVEIIEESNNDIYQSAVFNNLGLVGQIINKKSPYEVLLLTDINHSIPIKTESDEFFCNAKGSGRSDIIICSFNPLMWDEEMKLETTIFSSGLGGIYPRNIEIGAIKQIINVDSNQTDIEIELFSSPMESDLFGVLKF</sequence>
<dbReference type="AlphaFoldDB" id="A0A520N1W3"/>
<comment type="caution">
    <text evidence="3">The sequence shown here is derived from an EMBL/GenBank/DDBJ whole genome shotgun (WGS) entry which is preliminary data.</text>
</comment>
<dbReference type="InterPro" id="IPR007221">
    <property type="entry name" value="MreC"/>
</dbReference>
<dbReference type="Proteomes" id="UP000319384">
    <property type="component" value="Unassembled WGS sequence"/>
</dbReference>